<gene>
    <name evidence="1" type="ORF">H2200_001470</name>
</gene>
<proteinExistence type="predicted"/>
<name>A0AA38XLQ5_9EURO</name>
<accession>A0AA38XLQ5</accession>
<dbReference type="EMBL" id="JAPDRK010000002">
    <property type="protein sequence ID" value="KAJ9615395.1"/>
    <property type="molecule type" value="Genomic_DNA"/>
</dbReference>
<dbReference type="InterPro" id="IPR019193">
    <property type="entry name" value="UBQ-conj_enz_E2-bd_prot"/>
</dbReference>
<dbReference type="AlphaFoldDB" id="A0AA38XLQ5"/>
<dbReference type="Pfam" id="PF09814">
    <property type="entry name" value="HECT_2"/>
    <property type="match status" value="1"/>
</dbReference>
<reference evidence="1" key="1">
    <citation type="submission" date="2022-10" db="EMBL/GenBank/DDBJ databases">
        <title>Culturing micro-colonial fungi from biological soil crusts in the Mojave desert and describing Neophaeococcomyces mojavensis, and introducing the new genera and species Taxawa tesnikishii.</title>
        <authorList>
            <person name="Kurbessoian T."/>
            <person name="Stajich J.E."/>
        </authorList>
    </citation>
    <scope>NUCLEOTIDE SEQUENCE</scope>
    <source>
        <strain evidence="1">TK_41</strain>
    </source>
</reference>
<dbReference type="GO" id="GO:0005634">
    <property type="term" value="C:nucleus"/>
    <property type="evidence" value="ECO:0007669"/>
    <property type="project" value="TreeGrafter"/>
</dbReference>
<dbReference type="GO" id="GO:0061630">
    <property type="term" value="F:ubiquitin protein ligase activity"/>
    <property type="evidence" value="ECO:0007669"/>
    <property type="project" value="TreeGrafter"/>
</dbReference>
<evidence type="ECO:0008006" key="3">
    <source>
        <dbReference type="Google" id="ProtNLM"/>
    </source>
</evidence>
<dbReference type="PANTHER" id="PTHR31531">
    <property type="entry name" value="E3 UBIQUITIN-PROTEIN LIGASE E3D FAMILY MEMBER"/>
    <property type="match status" value="1"/>
</dbReference>
<comment type="caution">
    <text evidence="1">The sequence shown here is derived from an EMBL/GenBank/DDBJ whole genome shotgun (WGS) entry which is preliminary data.</text>
</comment>
<dbReference type="GO" id="GO:0031624">
    <property type="term" value="F:ubiquitin conjugating enzyme binding"/>
    <property type="evidence" value="ECO:0007669"/>
    <property type="project" value="TreeGrafter"/>
</dbReference>
<dbReference type="GO" id="GO:0051865">
    <property type="term" value="P:protein autoubiquitination"/>
    <property type="evidence" value="ECO:0007669"/>
    <property type="project" value="TreeGrafter"/>
</dbReference>
<sequence length="415" mass="45899">MPKPKIVLYAEALTNIRQLTLHASLQTEKNEHTKILISSDKKIITALHDGEAASIYLPTQISGTAHVTFPIEKRTEISTRLQIDDTGLLEALKEDSSGVEYPWSAVSLRENSSLSCSQCEACVLSAGKAVSWKDLPSEHWAELMDLWFCHKPHGHGDSSDEHAAKTKGFSAQSKVVPSPGIGLVDTVSFLLAPQDCTNIEETEEFSRAGIVGLQCGSCKTRLGSKVEGEESYRIYKSRLAVALEPGQDSEQYSAAIFLAAQLLSLIENSATRKVVVHTGSPGEPESEEDGLLLWIFNPDIYYSSSKRGPTAYRAMKVFYQSLSGPERFLDGHGSSHEELLVPKEDFVDFRNTLEQSTDILPDSARSFQDWHVGLLDRWEKTATGSARMDENPLNKKVDEGFETFQLPAGMQELYL</sequence>
<dbReference type="GO" id="GO:0043161">
    <property type="term" value="P:proteasome-mediated ubiquitin-dependent protein catabolic process"/>
    <property type="evidence" value="ECO:0007669"/>
    <property type="project" value="TreeGrafter"/>
</dbReference>
<protein>
    <recommendedName>
        <fullName evidence="3">Ubiquitin-conjugating enzyme E2C-binding protein</fullName>
    </recommendedName>
</protein>
<dbReference type="GO" id="GO:0000209">
    <property type="term" value="P:protein polyubiquitination"/>
    <property type="evidence" value="ECO:0007669"/>
    <property type="project" value="TreeGrafter"/>
</dbReference>
<dbReference type="GO" id="GO:0005829">
    <property type="term" value="C:cytosol"/>
    <property type="evidence" value="ECO:0007669"/>
    <property type="project" value="TreeGrafter"/>
</dbReference>
<dbReference type="Proteomes" id="UP001172673">
    <property type="component" value="Unassembled WGS sequence"/>
</dbReference>
<dbReference type="PANTHER" id="PTHR31531:SF2">
    <property type="entry name" value="E3 UBIQUITIN-PROTEIN LIGASE E3D"/>
    <property type="match status" value="1"/>
</dbReference>
<dbReference type="GO" id="GO:0030332">
    <property type="term" value="F:cyclin binding"/>
    <property type="evidence" value="ECO:0007669"/>
    <property type="project" value="TreeGrafter"/>
</dbReference>
<keyword evidence="2" id="KW-1185">Reference proteome</keyword>
<evidence type="ECO:0000313" key="2">
    <source>
        <dbReference type="Proteomes" id="UP001172673"/>
    </source>
</evidence>
<organism evidence="1 2">
    <name type="scientific">Cladophialophora chaetospira</name>
    <dbReference type="NCBI Taxonomy" id="386627"/>
    <lineage>
        <taxon>Eukaryota</taxon>
        <taxon>Fungi</taxon>
        <taxon>Dikarya</taxon>
        <taxon>Ascomycota</taxon>
        <taxon>Pezizomycotina</taxon>
        <taxon>Eurotiomycetes</taxon>
        <taxon>Chaetothyriomycetidae</taxon>
        <taxon>Chaetothyriales</taxon>
        <taxon>Herpotrichiellaceae</taxon>
        <taxon>Cladophialophora</taxon>
    </lineage>
</organism>
<dbReference type="GO" id="GO:0000151">
    <property type="term" value="C:ubiquitin ligase complex"/>
    <property type="evidence" value="ECO:0007669"/>
    <property type="project" value="TreeGrafter"/>
</dbReference>
<evidence type="ECO:0000313" key="1">
    <source>
        <dbReference type="EMBL" id="KAJ9615395.1"/>
    </source>
</evidence>
<dbReference type="GO" id="GO:0006513">
    <property type="term" value="P:protein monoubiquitination"/>
    <property type="evidence" value="ECO:0007669"/>
    <property type="project" value="TreeGrafter"/>
</dbReference>